<keyword evidence="1" id="KW-0812">Transmembrane</keyword>
<dbReference type="AlphaFoldDB" id="A0A3G2R2I7"/>
<keyword evidence="1" id="KW-1133">Transmembrane helix</keyword>
<evidence type="ECO:0000313" key="3">
    <source>
        <dbReference type="Proteomes" id="UP000280960"/>
    </source>
</evidence>
<dbReference type="KEGG" id="bacg:D2962_00880"/>
<protein>
    <recommendedName>
        <fullName evidence="4">CPBP family intramembrane metalloprotease</fullName>
    </recommendedName>
</protein>
<keyword evidence="3" id="KW-1185">Reference proteome</keyword>
<evidence type="ECO:0008006" key="4">
    <source>
        <dbReference type="Google" id="ProtNLM"/>
    </source>
</evidence>
<keyword evidence="1" id="KW-0472">Membrane</keyword>
<gene>
    <name evidence="2" type="ORF">D2962_00880</name>
</gene>
<feature type="transmembrane region" description="Helical" evidence="1">
    <location>
        <begin position="46"/>
        <end position="66"/>
    </location>
</feature>
<evidence type="ECO:0000313" key="2">
    <source>
        <dbReference type="EMBL" id="AYO29348.1"/>
    </source>
</evidence>
<accession>A0A3G2R2I7</accession>
<sequence>MHILMSTIAGLLAAYVSYFLNGRALKLLGEDAVTYGAPVIEETLKTGLAIAAGGSILFSHITFGLVEAAYDIFKNRGILQYTAGIAGLISHAVFGIITVYVWRFFGSPLVGVAIAIIIHMLWNHMIIHIRVKQ</sequence>
<organism evidence="2 3">
    <name type="scientific">Biomaibacter acetigenes</name>
    <dbReference type="NCBI Taxonomy" id="2316383"/>
    <lineage>
        <taxon>Bacteria</taxon>
        <taxon>Bacillati</taxon>
        <taxon>Bacillota</taxon>
        <taxon>Clostridia</taxon>
        <taxon>Thermosediminibacterales</taxon>
        <taxon>Tepidanaerobacteraceae</taxon>
        <taxon>Biomaibacter</taxon>
    </lineage>
</organism>
<reference evidence="2 3" key="1">
    <citation type="submission" date="2018-10" db="EMBL/GenBank/DDBJ databases">
        <authorList>
            <person name="Zhang X."/>
        </authorList>
    </citation>
    <scope>NUCLEOTIDE SEQUENCE [LARGE SCALE GENOMIC DNA]</scope>
    <source>
        <strain evidence="2 3">SK-G1</strain>
    </source>
</reference>
<dbReference type="Proteomes" id="UP000280960">
    <property type="component" value="Chromosome"/>
</dbReference>
<name>A0A3G2R2I7_9FIRM</name>
<feature type="transmembrane region" description="Helical" evidence="1">
    <location>
        <begin position="108"/>
        <end position="127"/>
    </location>
</feature>
<evidence type="ECO:0000256" key="1">
    <source>
        <dbReference type="SAM" id="Phobius"/>
    </source>
</evidence>
<dbReference type="RefSeq" id="WP_120767176.1">
    <property type="nucleotide sequence ID" value="NZ_CP033169.1"/>
</dbReference>
<proteinExistence type="predicted"/>
<dbReference type="EMBL" id="CP033169">
    <property type="protein sequence ID" value="AYO29348.1"/>
    <property type="molecule type" value="Genomic_DNA"/>
</dbReference>
<feature type="transmembrane region" description="Helical" evidence="1">
    <location>
        <begin position="78"/>
        <end position="102"/>
    </location>
</feature>